<evidence type="ECO:0000313" key="2">
    <source>
        <dbReference type="Proteomes" id="UP000593560"/>
    </source>
</evidence>
<proteinExistence type="predicted"/>
<evidence type="ECO:0000313" key="1">
    <source>
        <dbReference type="EMBL" id="MBA0796311.1"/>
    </source>
</evidence>
<sequence>MRPVDLMGAVVPVFPAFESHLVRD</sequence>
<organism evidence="1 2">
    <name type="scientific">Gossypium harknessii</name>
    <dbReference type="NCBI Taxonomy" id="34285"/>
    <lineage>
        <taxon>Eukaryota</taxon>
        <taxon>Viridiplantae</taxon>
        <taxon>Streptophyta</taxon>
        <taxon>Embryophyta</taxon>
        <taxon>Tracheophyta</taxon>
        <taxon>Spermatophyta</taxon>
        <taxon>Magnoliopsida</taxon>
        <taxon>eudicotyledons</taxon>
        <taxon>Gunneridae</taxon>
        <taxon>Pentapetalae</taxon>
        <taxon>rosids</taxon>
        <taxon>malvids</taxon>
        <taxon>Malvales</taxon>
        <taxon>Malvaceae</taxon>
        <taxon>Malvoideae</taxon>
        <taxon>Gossypium</taxon>
    </lineage>
</organism>
<dbReference type="EMBL" id="JABFAD010000004">
    <property type="protein sequence ID" value="MBA0796311.1"/>
    <property type="molecule type" value="Genomic_DNA"/>
</dbReference>
<dbReference type="AlphaFoldDB" id="A0A7J9GFP0"/>
<feature type="non-terminal residue" evidence="1">
    <location>
        <position position="24"/>
    </location>
</feature>
<protein>
    <submittedName>
        <fullName evidence="1">Uncharacterized protein</fullName>
    </submittedName>
</protein>
<comment type="caution">
    <text evidence="1">The sequence shown here is derived from an EMBL/GenBank/DDBJ whole genome shotgun (WGS) entry which is preliminary data.</text>
</comment>
<dbReference type="Proteomes" id="UP000593560">
    <property type="component" value="Unassembled WGS sequence"/>
</dbReference>
<name>A0A7J9GFP0_9ROSI</name>
<gene>
    <name evidence="1" type="ORF">Gohar_007088</name>
</gene>
<reference evidence="1 2" key="1">
    <citation type="journal article" date="2019" name="Genome Biol. Evol.">
        <title>Insights into the evolution of the New World diploid cottons (Gossypium, subgenus Houzingenia) based on genome sequencing.</title>
        <authorList>
            <person name="Grover C.E."/>
            <person name="Arick M.A. 2nd"/>
            <person name="Thrash A."/>
            <person name="Conover J.L."/>
            <person name="Sanders W.S."/>
            <person name="Peterson D.G."/>
            <person name="Frelichowski J.E."/>
            <person name="Scheffler J.A."/>
            <person name="Scheffler B.E."/>
            <person name="Wendel J.F."/>
        </authorList>
    </citation>
    <scope>NUCLEOTIDE SEQUENCE [LARGE SCALE GENOMIC DNA]</scope>
    <source>
        <strain evidence="1">0</strain>
        <tissue evidence="1">Leaf</tissue>
    </source>
</reference>
<keyword evidence="2" id="KW-1185">Reference proteome</keyword>
<accession>A0A7J9GFP0</accession>